<comment type="caution">
    <text evidence="4">The sequence shown here is derived from an EMBL/GenBank/DDBJ whole genome shotgun (WGS) entry which is preliminary data.</text>
</comment>
<evidence type="ECO:0000313" key="4">
    <source>
        <dbReference type="EMBL" id="KAH9636318.1"/>
    </source>
</evidence>
<evidence type="ECO:0008006" key="6">
    <source>
        <dbReference type="Google" id="ProtNLM"/>
    </source>
</evidence>
<dbReference type="PANTHER" id="PTHR31061:SF24">
    <property type="entry name" value="LD22376P"/>
    <property type="match status" value="1"/>
</dbReference>
<feature type="transmembrane region" description="Helical" evidence="2">
    <location>
        <begin position="390"/>
        <end position="410"/>
    </location>
</feature>
<accession>A0A922SGQ9</accession>
<keyword evidence="2" id="KW-0812">Transmembrane</keyword>
<organism evidence="4 5">
    <name type="scientific">Spodoptera exigua</name>
    <name type="common">Beet armyworm</name>
    <name type="synonym">Noctua fulgens</name>
    <dbReference type="NCBI Taxonomy" id="7107"/>
    <lineage>
        <taxon>Eukaryota</taxon>
        <taxon>Metazoa</taxon>
        <taxon>Ecdysozoa</taxon>
        <taxon>Arthropoda</taxon>
        <taxon>Hexapoda</taxon>
        <taxon>Insecta</taxon>
        <taxon>Pterygota</taxon>
        <taxon>Neoptera</taxon>
        <taxon>Endopterygota</taxon>
        <taxon>Lepidoptera</taxon>
        <taxon>Glossata</taxon>
        <taxon>Ditrysia</taxon>
        <taxon>Noctuoidea</taxon>
        <taxon>Noctuidae</taxon>
        <taxon>Amphipyrinae</taxon>
        <taxon>Spodoptera</taxon>
    </lineage>
</organism>
<protein>
    <recommendedName>
        <fullName evidence="6">Intimal thickness related receptor IRP domain-containing protein</fullName>
    </recommendedName>
</protein>
<feature type="transmembrane region" description="Helical" evidence="2">
    <location>
        <begin position="462"/>
        <end position="483"/>
    </location>
</feature>
<feature type="transmembrane region" description="Helical" evidence="2">
    <location>
        <begin position="273"/>
        <end position="294"/>
    </location>
</feature>
<dbReference type="PANTHER" id="PTHR31061">
    <property type="entry name" value="LD22376P"/>
    <property type="match status" value="1"/>
</dbReference>
<feature type="region of interest" description="Disordered" evidence="1">
    <location>
        <begin position="139"/>
        <end position="158"/>
    </location>
</feature>
<proteinExistence type="predicted"/>
<evidence type="ECO:0000256" key="3">
    <source>
        <dbReference type="SAM" id="SignalP"/>
    </source>
</evidence>
<feature type="region of interest" description="Disordered" evidence="1">
    <location>
        <begin position="91"/>
        <end position="111"/>
    </location>
</feature>
<reference evidence="4" key="1">
    <citation type="journal article" date="2021" name="G3 (Bethesda)">
        <title>Genome and transcriptome analysis of the beet armyworm Spodoptera exigua reveals targets for pest control. .</title>
        <authorList>
            <person name="Simon S."/>
            <person name="Breeschoten T."/>
            <person name="Jansen H.J."/>
            <person name="Dirks R.P."/>
            <person name="Schranz M.E."/>
            <person name="Ros V.I.D."/>
        </authorList>
    </citation>
    <scope>NUCLEOTIDE SEQUENCE</scope>
    <source>
        <strain evidence="4">TB_SE_WUR_2020</strain>
    </source>
</reference>
<keyword evidence="3" id="KW-0732">Signal</keyword>
<dbReference type="AlphaFoldDB" id="A0A922SGQ9"/>
<feature type="transmembrane region" description="Helical" evidence="2">
    <location>
        <begin position="315"/>
        <end position="332"/>
    </location>
</feature>
<gene>
    <name evidence="4" type="ORF">HF086_003285</name>
</gene>
<dbReference type="Proteomes" id="UP000814243">
    <property type="component" value="Unassembled WGS sequence"/>
</dbReference>
<feature type="compositionally biased region" description="Basic and acidic residues" evidence="1">
    <location>
        <begin position="142"/>
        <end position="158"/>
    </location>
</feature>
<dbReference type="EMBL" id="JACEFF010000509">
    <property type="protein sequence ID" value="KAH9636318.1"/>
    <property type="molecule type" value="Genomic_DNA"/>
</dbReference>
<keyword evidence="2" id="KW-1133">Transmembrane helix</keyword>
<evidence type="ECO:0000256" key="2">
    <source>
        <dbReference type="SAM" id="Phobius"/>
    </source>
</evidence>
<keyword evidence="2" id="KW-0472">Membrane</keyword>
<feature type="signal peptide" evidence="3">
    <location>
        <begin position="1"/>
        <end position="15"/>
    </location>
</feature>
<sequence>MLFLFLLILISNSLAELFLFKSLAEDNNNVATDTQYKVRDLYKYNDRGEPLWVLSLSGNDWMNPTLRLGSSKEMEDFFQYIGPLMRINRGRSSSRVKKNDPNKTGSNEDSLQAPLQKDFMKMINKFVISNKLAMRNMTLHESNNEQRSKSKDKSKKMPFDSFENVGSFVRDCNGSRLRFDQACLQLITNEDVSFWSQYEECEGCVLLGTANISATHSLVLGTGSPLNYEVRNGNGLICNGTYQFGEYGQYILNITDVKTDTCLPRMTAEPDAAYLPILTAVVILLSMATLWYVVKGVGKRIVAGRLYARYFASKSDSLLSLSIFVNAGGGGYGVFSHSVWNGLTVADVVFPWFAFAMGEALVATRSLMLSLIGIVLGSSNSSWIDVRLPGVLQRLAAMYLIVGALECAFMRTSQDITPGRSLFRDISAGWQQWLATLVLVSIQRGSFRKIYHTTVPHDPEGILGILSGVFVVQAGAHATRIMLAYNHAR</sequence>
<name>A0A922SGQ9_SPOEX</name>
<feature type="chain" id="PRO_5037034263" description="Intimal thickness related receptor IRP domain-containing protein" evidence="3">
    <location>
        <begin position="16"/>
        <end position="489"/>
    </location>
</feature>
<evidence type="ECO:0000256" key="1">
    <source>
        <dbReference type="SAM" id="MobiDB-lite"/>
    </source>
</evidence>
<evidence type="ECO:0000313" key="5">
    <source>
        <dbReference type="Proteomes" id="UP000814243"/>
    </source>
</evidence>